<evidence type="ECO:0000256" key="1">
    <source>
        <dbReference type="SAM" id="MobiDB-lite"/>
    </source>
</evidence>
<organism evidence="2 3">
    <name type="scientific">Trichinella zimbabwensis</name>
    <dbReference type="NCBI Taxonomy" id="268475"/>
    <lineage>
        <taxon>Eukaryota</taxon>
        <taxon>Metazoa</taxon>
        <taxon>Ecdysozoa</taxon>
        <taxon>Nematoda</taxon>
        <taxon>Enoplea</taxon>
        <taxon>Dorylaimia</taxon>
        <taxon>Trichinellida</taxon>
        <taxon>Trichinellidae</taxon>
        <taxon>Trichinella</taxon>
    </lineage>
</organism>
<comment type="caution">
    <text evidence="2">The sequence shown here is derived from an EMBL/GenBank/DDBJ whole genome shotgun (WGS) entry which is preliminary data.</text>
</comment>
<name>A0A0V1HLT8_9BILA</name>
<dbReference type="AlphaFoldDB" id="A0A0V1HLT8"/>
<sequence>MKKKSENAVDTKQNADGTKQNNRTEKATHLKEYGRVTNSTNDSDLKIQK</sequence>
<proteinExistence type="predicted"/>
<protein>
    <submittedName>
        <fullName evidence="2">Uncharacterized protein</fullName>
    </submittedName>
</protein>
<accession>A0A0V1HLT8</accession>
<keyword evidence="3" id="KW-1185">Reference proteome</keyword>
<feature type="compositionally biased region" description="Basic and acidic residues" evidence="1">
    <location>
        <begin position="22"/>
        <end position="34"/>
    </location>
</feature>
<evidence type="ECO:0000313" key="3">
    <source>
        <dbReference type="Proteomes" id="UP000055024"/>
    </source>
</evidence>
<gene>
    <name evidence="2" type="ORF">T11_432</name>
</gene>
<dbReference type="EMBL" id="JYDP01000048">
    <property type="protein sequence ID" value="KRZ11597.1"/>
    <property type="molecule type" value="Genomic_DNA"/>
</dbReference>
<dbReference type="Proteomes" id="UP000055024">
    <property type="component" value="Unassembled WGS sequence"/>
</dbReference>
<feature type="region of interest" description="Disordered" evidence="1">
    <location>
        <begin position="1"/>
        <end position="49"/>
    </location>
</feature>
<feature type="compositionally biased region" description="Polar residues" evidence="1">
    <location>
        <begin position="10"/>
        <end position="21"/>
    </location>
</feature>
<evidence type="ECO:0000313" key="2">
    <source>
        <dbReference type="EMBL" id="KRZ11597.1"/>
    </source>
</evidence>
<reference evidence="2 3" key="1">
    <citation type="submission" date="2015-01" db="EMBL/GenBank/DDBJ databases">
        <title>Evolution of Trichinella species and genotypes.</title>
        <authorList>
            <person name="Korhonen P.K."/>
            <person name="Edoardo P."/>
            <person name="Giuseppe L.R."/>
            <person name="Gasser R.B."/>
        </authorList>
    </citation>
    <scope>NUCLEOTIDE SEQUENCE [LARGE SCALE GENOMIC DNA]</scope>
    <source>
        <strain evidence="2">ISS1029</strain>
    </source>
</reference>